<feature type="transmembrane region" description="Helical" evidence="1">
    <location>
        <begin position="54"/>
        <end position="72"/>
    </location>
</feature>
<reference evidence="2" key="2">
    <citation type="submission" date="2020-07" db="EMBL/GenBank/DDBJ databases">
        <authorList>
            <person name="Lood C."/>
            <person name="Girard L."/>
        </authorList>
    </citation>
    <scope>NUCLEOTIDE SEQUENCE</scope>
    <source>
        <strain evidence="2">BW13M1</strain>
    </source>
</reference>
<protein>
    <submittedName>
        <fullName evidence="2">Uncharacterized protein</fullName>
    </submittedName>
</protein>
<dbReference type="AlphaFoldDB" id="A0A923K2E3"/>
<name>A0A923K2E3_9PSED</name>
<dbReference type="RefSeq" id="WP_186735244.1">
    <property type="nucleotide sequence ID" value="NZ_JABWRJ020000001.1"/>
</dbReference>
<accession>A0A923K2E3</accession>
<keyword evidence="1" id="KW-0472">Membrane</keyword>
<evidence type="ECO:0000313" key="2">
    <source>
        <dbReference type="EMBL" id="MBC3448840.1"/>
    </source>
</evidence>
<evidence type="ECO:0000256" key="1">
    <source>
        <dbReference type="SAM" id="Phobius"/>
    </source>
</evidence>
<keyword evidence="1" id="KW-1133">Transmembrane helix</keyword>
<gene>
    <name evidence="2" type="ORF">HU751_23940</name>
</gene>
<feature type="transmembrane region" description="Helical" evidence="1">
    <location>
        <begin position="31"/>
        <end position="48"/>
    </location>
</feature>
<organism evidence="2">
    <name type="scientific">Pseudomonas peradeniyensis</name>
    <dbReference type="NCBI Taxonomy" id="2745488"/>
    <lineage>
        <taxon>Bacteria</taxon>
        <taxon>Pseudomonadati</taxon>
        <taxon>Pseudomonadota</taxon>
        <taxon>Gammaproteobacteria</taxon>
        <taxon>Pseudomonadales</taxon>
        <taxon>Pseudomonadaceae</taxon>
        <taxon>Pseudomonas</taxon>
    </lineage>
</organism>
<dbReference type="EMBL" id="JABWRJ010000047">
    <property type="protein sequence ID" value="MBC3448840.1"/>
    <property type="molecule type" value="Genomic_DNA"/>
</dbReference>
<comment type="caution">
    <text evidence="2">The sequence shown here is derived from an EMBL/GenBank/DDBJ whole genome shotgun (WGS) entry which is preliminary data.</text>
</comment>
<proteinExistence type="predicted"/>
<keyword evidence="1" id="KW-0812">Transmembrane</keyword>
<reference evidence="2" key="1">
    <citation type="journal article" date="2020" name="Microorganisms">
        <title>Reliable Identification of Environmental Pseudomonas Isolates Using the rpoD Gene.</title>
        <authorList>
            <consortium name="The Broad Institute Genome Sequencing Platform"/>
            <person name="Girard L."/>
            <person name="Lood C."/>
            <person name="Rokni-Zadeh H."/>
            <person name="van Noort V."/>
            <person name="Lavigne R."/>
            <person name="De Mot R."/>
        </authorList>
    </citation>
    <scope>NUCLEOTIDE SEQUENCE</scope>
    <source>
        <strain evidence="2">BW13M1</strain>
    </source>
</reference>
<sequence>MIQPLPARGVLMGWLDRVKATSERFTARQRCWVGGGLLAAWLVGIFAFPGVDLVFLYVAAMLMFFSAVTVRINKRC</sequence>